<reference evidence="3 4" key="1">
    <citation type="journal article" date="2018" name="J. Microbiol.">
        <title>Aestuariibaculum marinum sp. nov., a marine bacterium isolated from seawater in South Korea.</title>
        <authorList>
            <person name="Choi J."/>
            <person name="Lee D."/>
            <person name="Jang J.H."/>
            <person name="Cha S."/>
            <person name="Seo T."/>
        </authorList>
    </citation>
    <scope>NUCLEOTIDE SEQUENCE [LARGE SCALE GENOMIC DNA]</scope>
    <source>
        <strain evidence="3 4">IP7</strain>
    </source>
</reference>
<gene>
    <name evidence="3" type="ORF">ICJ85_11130</name>
</gene>
<dbReference type="PANTHER" id="PTHR33706:SF1">
    <property type="entry name" value="TPR REPEAT PROTEIN"/>
    <property type="match status" value="1"/>
</dbReference>
<dbReference type="EMBL" id="JACVXD010000006">
    <property type="protein sequence ID" value="MBD0824570.1"/>
    <property type="molecule type" value="Genomic_DNA"/>
</dbReference>
<dbReference type="RefSeq" id="WP_188223871.1">
    <property type="nucleotide sequence ID" value="NZ_JACVXD010000006.1"/>
</dbReference>
<dbReference type="Gene3D" id="3.30.1150.10">
    <property type="match status" value="1"/>
</dbReference>
<dbReference type="SUPFAM" id="SSF74653">
    <property type="entry name" value="TolA/TonB C-terminal domain"/>
    <property type="match status" value="1"/>
</dbReference>
<dbReference type="GO" id="GO:0055085">
    <property type="term" value="P:transmembrane transport"/>
    <property type="evidence" value="ECO:0007669"/>
    <property type="project" value="InterPro"/>
</dbReference>
<comment type="caution">
    <text evidence="3">The sequence shown here is derived from an EMBL/GenBank/DDBJ whole genome shotgun (WGS) entry which is preliminary data.</text>
</comment>
<feature type="chain" id="PRO_5035248211" description="TonB C-terminal domain-containing protein" evidence="1">
    <location>
        <begin position="19"/>
        <end position="353"/>
    </location>
</feature>
<dbReference type="Gene3D" id="3.90.930.1">
    <property type="match status" value="1"/>
</dbReference>
<proteinExistence type="predicted"/>
<name>A0A8J6PVN6_9FLAO</name>
<dbReference type="AlphaFoldDB" id="A0A8J6PVN6"/>
<keyword evidence="1" id="KW-0732">Signal</keyword>
<evidence type="ECO:0000259" key="2">
    <source>
        <dbReference type="Pfam" id="PF03544"/>
    </source>
</evidence>
<protein>
    <recommendedName>
        <fullName evidence="2">TonB C-terminal domain-containing protein</fullName>
    </recommendedName>
</protein>
<feature type="signal peptide" evidence="1">
    <location>
        <begin position="1"/>
        <end position="18"/>
    </location>
</feature>
<keyword evidence="4" id="KW-1185">Reference proteome</keyword>
<dbReference type="Proteomes" id="UP000621516">
    <property type="component" value="Unassembled WGS sequence"/>
</dbReference>
<organism evidence="3 4">
    <name type="scientific">Aestuariibaculum marinum</name>
    <dbReference type="NCBI Taxonomy" id="2683592"/>
    <lineage>
        <taxon>Bacteria</taxon>
        <taxon>Pseudomonadati</taxon>
        <taxon>Bacteroidota</taxon>
        <taxon>Flavobacteriia</taxon>
        <taxon>Flavobacteriales</taxon>
        <taxon>Flavobacteriaceae</taxon>
    </lineage>
</organism>
<accession>A0A8J6PVN6</accession>
<sequence>MKYLLILAFACSTLIANAQTNHPDGPYKEYYDNGQLKQEGFYKNDKKIKVWKTYYDNGQLLEVNVNDNNGKFTGMKREYSKEGVILKETKNDVEGRLTTYEYDENGTLFCSVEIKEINNKGRFVWSGPYKEYYKNGILKIESHYDNYELNGLWKQFYETGELEWEVRYVNGYKQGEYAQYSKNKKLKVKGIHEFDVKTNTETRFDSLGNVVKTFKFKNGVLKKTTGAGNLKEVEVPDGVFQRVPVYPGCENALANHGKKRCMSENVTAFVSEKFNTSFIKDTGLNGVQKIYIIFKIDKKGNVIDIQAKAKHKALEAEAIRVVALLPKIKPGLVRGKPVTVPYSLPIGLVIRGN</sequence>
<dbReference type="Pfam" id="PF03544">
    <property type="entry name" value="TonB_C"/>
    <property type="match status" value="1"/>
</dbReference>
<dbReference type="InterPro" id="IPR037682">
    <property type="entry name" value="TonB_C"/>
</dbReference>
<evidence type="ECO:0000256" key="1">
    <source>
        <dbReference type="SAM" id="SignalP"/>
    </source>
</evidence>
<dbReference type="PANTHER" id="PTHR33706">
    <property type="entry name" value="MORN VARIANT REPEAT PROTEIN"/>
    <property type="match status" value="1"/>
</dbReference>
<evidence type="ECO:0000313" key="4">
    <source>
        <dbReference type="Proteomes" id="UP000621516"/>
    </source>
</evidence>
<dbReference type="SUPFAM" id="SSF82185">
    <property type="entry name" value="Histone H3 K4-specific methyltransferase SET7/9 N-terminal domain"/>
    <property type="match status" value="2"/>
</dbReference>
<feature type="domain" description="TonB C-terminal" evidence="2">
    <location>
        <begin position="292"/>
        <end position="346"/>
    </location>
</feature>
<dbReference type="Gene3D" id="2.20.110.10">
    <property type="entry name" value="Histone H3 K4-specific methyltransferase SET7/9 N-terminal domain"/>
    <property type="match status" value="1"/>
</dbReference>
<dbReference type="Pfam" id="PF07661">
    <property type="entry name" value="MORN_2"/>
    <property type="match status" value="4"/>
</dbReference>
<evidence type="ECO:0000313" key="3">
    <source>
        <dbReference type="EMBL" id="MBD0824570.1"/>
    </source>
</evidence>
<dbReference type="InterPro" id="IPR011652">
    <property type="entry name" value="MORN_2"/>
</dbReference>